<sequence>MSDAPYFHDASGTVRFWVGVEGGNHVSASIGREALRYHFRAAEGVDSLETFGRHVPEIEAAVRRRLAQGAMEPVMLREHDMRVAEG</sequence>
<evidence type="ECO:0008006" key="3">
    <source>
        <dbReference type="Google" id="ProtNLM"/>
    </source>
</evidence>
<accession>A0AA91DGU3</accession>
<gene>
    <name evidence="1" type="ORF">A3K87_31795</name>
</gene>
<dbReference type="Pfam" id="PF07369">
    <property type="entry name" value="DUF1488"/>
    <property type="match status" value="1"/>
</dbReference>
<dbReference type="AlphaFoldDB" id="A0AA91DGU3"/>
<evidence type="ECO:0000313" key="2">
    <source>
        <dbReference type="Proteomes" id="UP000077852"/>
    </source>
</evidence>
<dbReference type="Proteomes" id="UP000077852">
    <property type="component" value="Unassembled WGS sequence"/>
</dbReference>
<protein>
    <recommendedName>
        <fullName evidence="3">DUF1488 family protein</fullName>
    </recommendedName>
</protein>
<reference evidence="1 2" key="1">
    <citation type="submission" date="2016-03" db="EMBL/GenBank/DDBJ databases">
        <title>Genome sequence of Variovorax paradoxus KB5.</title>
        <authorList>
            <person name="Jeong H."/>
            <person name="Hong C.E."/>
            <person name="Jo S.H."/>
            <person name="Park J.M."/>
        </authorList>
    </citation>
    <scope>NUCLEOTIDE SEQUENCE [LARGE SCALE GENOMIC DNA]</scope>
    <source>
        <strain evidence="1 2">KB5</strain>
    </source>
</reference>
<dbReference type="InterPro" id="IPR009962">
    <property type="entry name" value="DUF1488"/>
</dbReference>
<evidence type="ECO:0000313" key="1">
    <source>
        <dbReference type="EMBL" id="OAK55370.1"/>
    </source>
</evidence>
<dbReference type="EMBL" id="LVHG01000105">
    <property type="protein sequence ID" value="OAK55370.1"/>
    <property type="molecule type" value="Genomic_DNA"/>
</dbReference>
<organism evidence="1 2">
    <name type="scientific">Variovorax paradoxus</name>
    <dbReference type="NCBI Taxonomy" id="34073"/>
    <lineage>
        <taxon>Bacteria</taxon>
        <taxon>Pseudomonadati</taxon>
        <taxon>Pseudomonadota</taxon>
        <taxon>Betaproteobacteria</taxon>
        <taxon>Burkholderiales</taxon>
        <taxon>Comamonadaceae</taxon>
        <taxon>Variovorax</taxon>
    </lineage>
</organism>
<comment type="caution">
    <text evidence="1">The sequence shown here is derived from an EMBL/GenBank/DDBJ whole genome shotgun (WGS) entry which is preliminary data.</text>
</comment>
<name>A0AA91DGU3_VARPD</name>
<proteinExistence type="predicted"/>
<dbReference type="RefSeq" id="WP_081271588.1">
    <property type="nucleotide sequence ID" value="NZ_LVHG01000105.1"/>
</dbReference>